<dbReference type="KEGG" id="hhb:Hhub_2188"/>
<evidence type="ECO:0000259" key="2">
    <source>
        <dbReference type="PROSITE" id="PS00028"/>
    </source>
</evidence>
<evidence type="ECO:0000256" key="1">
    <source>
        <dbReference type="SAM" id="MobiDB-lite"/>
    </source>
</evidence>
<dbReference type="GeneID" id="26658846"/>
<evidence type="ECO:0000313" key="4">
    <source>
        <dbReference type="Proteomes" id="UP000066737"/>
    </source>
</evidence>
<name>A0A0U5H2C9_9EURY</name>
<sequence length="76" mass="8592">MTLEYYEYEECGRVQNRIVECPLCGYKFSPREPRWEHFFDDHTPEDAGLTPLGTIPDDAGGGLWGDVPDSPEESAV</sequence>
<dbReference type="InterPro" id="IPR013087">
    <property type="entry name" value="Znf_C2H2_type"/>
</dbReference>
<dbReference type="Proteomes" id="UP000066737">
    <property type="component" value="Chromosome I"/>
</dbReference>
<feature type="domain" description="C2H2-type" evidence="2">
    <location>
        <begin position="21"/>
        <end position="42"/>
    </location>
</feature>
<dbReference type="RefSeq" id="WP_059056615.1">
    <property type="nucleotide sequence ID" value="NZ_LN831302.1"/>
</dbReference>
<accession>A0A0U5H2C9</accession>
<dbReference type="OrthoDB" id="250863at2157"/>
<dbReference type="STRING" id="1407499.HHUB_2188"/>
<dbReference type="PROSITE" id="PS00028">
    <property type="entry name" value="ZINC_FINGER_C2H2_1"/>
    <property type="match status" value="1"/>
</dbReference>
<feature type="region of interest" description="Disordered" evidence="1">
    <location>
        <begin position="39"/>
        <end position="76"/>
    </location>
</feature>
<proteinExistence type="predicted"/>
<reference evidence="4" key="1">
    <citation type="journal article" date="2016" name="Environ. Microbiol.">
        <title>The complete genome of a viable archaeum isolated from 123-million-year-old rock salt.</title>
        <authorList>
            <person name="Jaakkola S.T."/>
            <person name="Pfeiffer F."/>
            <person name="Ravantti J.J."/>
            <person name="Guo Q."/>
            <person name="Liu Y."/>
            <person name="Chen X."/>
            <person name="Ma H."/>
            <person name="Yang C."/>
            <person name="Oksanen H.M."/>
            <person name="Bamford D.H."/>
        </authorList>
    </citation>
    <scope>NUCLEOTIDE SEQUENCE</scope>
    <source>
        <strain evidence="4">JI20-1</strain>
    </source>
</reference>
<evidence type="ECO:0000313" key="3">
    <source>
        <dbReference type="EMBL" id="CQH55140.1"/>
    </source>
</evidence>
<dbReference type="AlphaFoldDB" id="A0A0U5H2C9"/>
<organism evidence="3 4">
    <name type="scientific">Halobacterium hubeiense</name>
    <dbReference type="NCBI Taxonomy" id="1407499"/>
    <lineage>
        <taxon>Archaea</taxon>
        <taxon>Methanobacteriati</taxon>
        <taxon>Methanobacteriota</taxon>
        <taxon>Stenosarchaea group</taxon>
        <taxon>Halobacteria</taxon>
        <taxon>Halobacteriales</taxon>
        <taxon>Halobacteriaceae</taxon>
        <taxon>Halobacterium</taxon>
    </lineage>
</organism>
<keyword evidence="4" id="KW-1185">Reference proteome</keyword>
<dbReference type="EMBL" id="LN831302">
    <property type="protein sequence ID" value="CQH55140.1"/>
    <property type="molecule type" value="Genomic_DNA"/>
</dbReference>
<protein>
    <submittedName>
        <fullName evidence="3">Small CPxCG-related zinc finger protein</fullName>
    </submittedName>
</protein>
<gene>
    <name evidence="3" type="ORF">HHUB_2188</name>
</gene>